<keyword evidence="2" id="KW-0732">Signal</keyword>
<feature type="domain" description="PDZ" evidence="3">
    <location>
        <begin position="75"/>
        <end position="147"/>
    </location>
</feature>
<accession>A0A7S1QVZ0</accession>
<evidence type="ECO:0000256" key="1">
    <source>
        <dbReference type="SAM" id="MobiDB-lite"/>
    </source>
</evidence>
<feature type="region of interest" description="Disordered" evidence="1">
    <location>
        <begin position="249"/>
        <end position="272"/>
    </location>
</feature>
<evidence type="ECO:0000259" key="3">
    <source>
        <dbReference type="SMART" id="SM00228"/>
    </source>
</evidence>
<feature type="region of interest" description="Disordered" evidence="1">
    <location>
        <begin position="27"/>
        <end position="52"/>
    </location>
</feature>
<dbReference type="SMART" id="SM00228">
    <property type="entry name" value="PDZ"/>
    <property type="match status" value="2"/>
</dbReference>
<evidence type="ECO:0000256" key="2">
    <source>
        <dbReference type="SAM" id="SignalP"/>
    </source>
</evidence>
<dbReference type="InterPro" id="IPR001478">
    <property type="entry name" value="PDZ"/>
</dbReference>
<evidence type="ECO:0000313" key="4">
    <source>
        <dbReference type="EMBL" id="CAD9149265.1"/>
    </source>
</evidence>
<proteinExistence type="predicted"/>
<gene>
    <name evidence="4" type="ORF">ACAT0790_LOCUS30959</name>
</gene>
<dbReference type="SUPFAM" id="SSF50156">
    <property type="entry name" value="PDZ domain-like"/>
    <property type="match status" value="2"/>
</dbReference>
<feature type="domain" description="PDZ" evidence="3">
    <location>
        <begin position="174"/>
        <end position="243"/>
    </location>
</feature>
<organism evidence="4">
    <name type="scientific">Alexandrium catenella</name>
    <name type="common">Red tide dinoflagellate</name>
    <name type="synonym">Gonyaulax catenella</name>
    <dbReference type="NCBI Taxonomy" id="2925"/>
    <lineage>
        <taxon>Eukaryota</taxon>
        <taxon>Sar</taxon>
        <taxon>Alveolata</taxon>
        <taxon>Dinophyceae</taxon>
        <taxon>Gonyaulacales</taxon>
        <taxon>Pyrocystaceae</taxon>
        <taxon>Alexandrium</taxon>
    </lineage>
</organism>
<name>A0A7S1QVZ0_ALECA</name>
<dbReference type="Gene3D" id="2.30.42.10">
    <property type="match status" value="2"/>
</dbReference>
<feature type="chain" id="PRO_5030755940" description="PDZ domain-containing protein" evidence="2">
    <location>
        <begin position="30"/>
        <end position="272"/>
    </location>
</feature>
<sequence>MLWLKSRLQAPRSIPFPLLLMGAGAGAKAEPVTPPGKPSTDGAARRPPQPSCRSTLDIVFSDQSGELRTVTFTKKPLGFEITQGKVPIIVRGVCPGSWSQRLGVQVGWTVVKVAGEEMGDLKWEDAMHFLVRSVDALPQDIKVVQPTAEERSVEMTFDTGATDASSKTLVFMKRPLGLEFEVEAPIRITKVADKSVSQRLGVQVGWRIIKVNGEDLDGKTFAEQFAQLKKSVKALPNVYASIAPHAGLTVNSDGTMEQSERPVGPHARDREL</sequence>
<dbReference type="AlphaFoldDB" id="A0A7S1QVZ0"/>
<protein>
    <recommendedName>
        <fullName evidence="3">PDZ domain-containing protein</fullName>
    </recommendedName>
</protein>
<reference evidence="4" key="1">
    <citation type="submission" date="2021-01" db="EMBL/GenBank/DDBJ databases">
        <authorList>
            <person name="Corre E."/>
            <person name="Pelletier E."/>
            <person name="Niang G."/>
            <person name="Scheremetjew M."/>
            <person name="Finn R."/>
            <person name="Kale V."/>
            <person name="Holt S."/>
            <person name="Cochrane G."/>
            <person name="Meng A."/>
            <person name="Brown T."/>
            <person name="Cohen L."/>
        </authorList>
    </citation>
    <scope>NUCLEOTIDE SEQUENCE</scope>
    <source>
        <strain evidence="4">OF101</strain>
    </source>
</reference>
<feature type="signal peptide" evidence="2">
    <location>
        <begin position="1"/>
        <end position="29"/>
    </location>
</feature>
<dbReference type="InterPro" id="IPR036034">
    <property type="entry name" value="PDZ_sf"/>
</dbReference>
<dbReference type="EMBL" id="HBGE01051264">
    <property type="protein sequence ID" value="CAD9149265.1"/>
    <property type="molecule type" value="Transcribed_RNA"/>
</dbReference>